<dbReference type="InterPro" id="IPR019554">
    <property type="entry name" value="Soluble_ligand-bd"/>
</dbReference>
<dbReference type="EMBL" id="BART01025178">
    <property type="protein sequence ID" value="GAG97706.1"/>
    <property type="molecule type" value="Genomic_DNA"/>
</dbReference>
<feature type="domain" description="Soluble ligand binding" evidence="3">
    <location>
        <begin position="86"/>
        <end position="135"/>
    </location>
</feature>
<dbReference type="PANTHER" id="PTHR33619">
    <property type="entry name" value="POLYSACCHARIDE EXPORT PROTEIN GFCE-RELATED"/>
    <property type="match status" value="1"/>
</dbReference>
<dbReference type="Pfam" id="PF02563">
    <property type="entry name" value="Poly_export"/>
    <property type="match status" value="1"/>
</dbReference>
<organism evidence="4">
    <name type="scientific">marine sediment metagenome</name>
    <dbReference type="NCBI Taxonomy" id="412755"/>
    <lineage>
        <taxon>unclassified sequences</taxon>
        <taxon>metagenomes</taxon>
        <taxon>ecological metagenomes</taxon>
    </lineage>
</organism>
<dbReference type="InterPro" id="IPR003715">
    <property type="entry name" value="Poly_export_N"/>
</dbReference>
<dbReference type="GO" id="GO:0015159">
    <property type="term" value="F:polysaccharide transmembrane transporter activity"/>
    <property type="evidence" value="ECO:0007669"/>
    <property type="project" value="InterPro"/>
</dbReference>
<evidence type="ECO:0000259" key="2">
    <source>
        <dbReference type="Pfam" id="PF02563"/>
    </source>
</evidence>
<proteinExistence type="predicted"/>
<evidence type="ECO:0000259" key="3">
    <source>
        <dbReference type="Pfam" id="PF10531"/>
    </source>
</evidence>
<protein>
    <submittedName>
        <fullName evidence="4">Uncharacterized protein</fullName>
    </submittedName>
</protein>
<reference evidence="4" key="1">
    <citation type="journal article" date="2014" name="Front. Microbiol.">
        <title>High frequency of phylogenetically diverse reductive dehalogenase-homologous genes in deep subseafloor sedimentary metagenomes.</title>
        <authorList>
            <person name="Kawai M."/>
            <person name="Futagami T."/>
            <person name="Toyoda A."/>
            <person name="Takaki Y."/>
            <person name="Nishi S."/>
            <person name="Hori S."/>
            <person name="Arai W."/>
            <person name="Tsubouchi T."/>
            <person name="Morono Y."/>
            <person name="Uchiyama I."/>
            <person name="Ito T."/>
            <person name="Fujiyama A."/>
            <person name="Inagaki F."/>
            <person name="Takami H."/>
        </authorList>
    </citation>
    <scope>NUCLEOTIDE SEQUENCE</scope>
    <source>
        <strain evidence="4">Expedition CK06-06</strain>
    </source>
</reference>
<keyword evidence="1" id="KW-0732">Signal</keyword>
<accession>X1DMP8</accession>
<gene>
    <name evidence="4" type="ORF">S01H4_45255</name>
</gene>
<name>X1DMP8_9ZZZZ</name>
<dbReference type="Gene3D" id="3.30.1950.10">
    <property type="entry name" value="wza like domain"/>
    <property type="match status" value="1"/>
</dbReference>
<dbReference type="AlphaFoldDB" id="X1DMP8"/>
<evidence type="ECO:0000313" key="4">
    <source>
        <dbReference type="EMBL" id="GAG97706.1"/>
    </source>
</evidence>
<dbReference type="Pfam" id="PF10531">
    <property type="entry name" value="SLBB"/>
    <property type="match status" value="1"/>
</dbReference>
<evidence type="ECO:0000256" key="1">
    <source>
        <dbReference type="ARBA" id="ARBA00022729"/>
    </source>
</evidence>
<dbReference type="PANTHER" id="PTHR33619:SF3">
    <property type="entry name" value="POLYSACCHARIDE EXPORT PROTEIN GFCE-RELATED"/>
    <property type="match status" value="1"/>
</dbReference>
<feature type="domain" description="Polysaccharide export protein N-terminal" evidence="2">
    <location>
        <begin position="3"/>
        <end position="78"/>
    </location>
</feature>
<sequence>MAAAQDEYVLGPGDVIAITVFDHPEFSMSSIQVRPDGKISHPFLGPMKVAGLTPSVLADKMAWALSTELRDPIVSVNVLGFRENQVYVLGEVSAPGAYPADAPLEVAKAIALAAGFTAKADRREALLIPREGPPRPLYLADALGEK</sequence>
<feature type="non-terminal residue" evidence="4">
    <location>
        <position position="146"/>
    </location>
</feature>
<dbReference type="InterPro" id="IPR049712">
    <property type="entry name" value="Poly_export"/>
</dbReference>
<comment type="caution">
    <text evidence="4">The sequence shown here is derived from an EMBL/GenBank/DDBJ whole genome shotgun (WGS) entry which is preliminary data.</text>
</comment>